<dbReference type="RefSeq" id="WP_294895465.1">
    <property type="nucleotide sequence ID" value="NZ_DLUI01000141.1"/>
</dbReference>
<reference evidence="2 3" key="1">
    <citation type="journal article" date="2017" name="Front. Microbiol.">
        <title>Comparative Genomic Analysis of the Class Epsilonproteobacteria and Proposed Reclassification to Epsilonbacteraeota (phyl. nov.).</title>
        <authorList>
            <person name="Waite D.W."/>
            <person name="Vanwonterghem I."/>
            <person name="Rinke C."/>
            <person name="Parks D.H."/>
            <person name="Zhang Y."/>
            <person name="Takai K."/>
            <person name="Sievert S.M."/>
            <person name="Simon J."/>
            <person name="Campbell B.J."/>
            <person name="Hanson T.E."/>
            <person name="Woyke T."/>
            <person name="Klotz M.G."/>
            <person name="Hugenholtz P."/>
        </authorList>
    </citation>
    <scope>NUCLEOTIDE SEQUENCE [LARGE SCALE GENOMIC DNA]</scope>
    <source>
        <strain evidence="2">UBA12443</strain>
    </source>
</reference>
<feature type="transmembrane region" description="Helical" evidence="1">
    <location>
        <begin position="51"/>
        <end position="79"/>
    </location>
</feature>
<dbReference type="AlphaFoldDB" id="A0A2D3W8N5"/>
<comment type="caution">
    <text evidence="2">The sequence shown here is derived from an EMBL/GenBank/DDBJ whole genome shotgun (WGS) entry which is preliminary data.</text>
</comment>
<gene>
    <name evidence="2" type="ORF">CFH83_09705</name>
</gene>
<keyword evidence="1" id="KW-0472">Membrane</keyword>
<proteinExistence type="predicted"/>
<protein>
    <submittedName>
        <fullName evidence="2">Uncharacterized protein</fullName>
    </submittedName>
</protein>
<dbReference type="EMBL" id="DLUI01000141">
    <property type="protein sequence ID" value="DAB37701.1"/>
    <property type="molecule type" value="Genomic_DNA"/>
</dbReference>
<accession>A0A2D3W8N5</accession>
<dbReference type="Proteomes" id="UP000228859">
    <property type="component" value="Unassembled WGS sequence"/>
</dbReference>
<name>A0A2D3W8N5_9BACT</name>
<feature type="transmembrane region" description="Helical" evidence="1">
    <location>
        <begin position="9"/>
        <end position="31"/>
    </location>
</feature>
<organism evidence="2 3">
    <name type="scientific">Sulfuricurvum kujiense</name>
    <dbReference type="NCBI Taxonomy" id="148813"/>
    <lineage>
        <taxon>Bacteria</taxon>
        <taxon>Pseudomonadati</taxon>
        <taxon>Campylobacterota</taxon>
        <taxon>Epsilonproteobacteria</taxon>
        <taxon>Campylobacterales</taxon>
        <taxon>Sulfurimonadaceae</taxon>
        <taxon>Sulfuricurvum</taxon>
    </lineage>
</organism>
<sequence>MIDFDSPDFFAYAIFGLILNFVFSIAFGLYLSKNIGVEEMMLSKGERAQPWWLALSLAIPYAKMAITLYRVAILQLYFLDRGKSHKEYWIYLTSNDEHPQH</sequence>
<evidence type="ECO:0000313" key="3">
    <source>
        <dbReference type="Proteomes" id="UP000228859"/>
    </source>
</evidence>
<keyword evidence="1" id="KW-1133">Transmembrane helix</keyword>
<evidence type="ECO:0000256" key="1">
    <source>
        <dbReference type="SAM" id="Phobius"/>
    </source>
</evidence>
<evidence type="ECO:0000313" key="2">
    <source>
        <dbReference type="EMBL" id="DAB37701.1"/>
    </source>
</evidence>
<keyword evidence="1" id="KW-0812">Transmembrane</keyword>